<evidence type="ECO:0000256" key="8">
    <source>
        <dbReference type="ARBA" id="ARBA00022777"/>
    </source>
</evidence>
<dbReference type="GO" id="GO:0005886">
    <property type="term" value="C:plasma membrane"/>
    <property type="evidence" value="ECO:0007669"/>
    <property type="project" value="UniProtKB-SubCell"/>
</dbReference>
<evidence type="ECO:0000256" key="7">
    <source>
        <dbReference type="ARBA" id="ARBA00022741"/>
    </source>
</evidence>
<dbReference type="InterPro" id="IPR003661">
    <property type="entry name" value="HisK_dim/P_dom"/>
</dbReference>
<evidence type="ECO:0000313" key="13">
    <source>
        <dbReference type="Proteomes" id="UP000198796"/>
    </source>
</evidence>
<feature type="transmembrane region" description="Helical" evidence="10">
    <location>
        <begin position="163"/>
        <end position="183"/>
    </location>
</feature>
<dbReference type="Gene3D" id="1.10.287.130">
    <property type="match status" value="1"/>
</dbReference>
<dbReference type="PANTHER" id="PTHR44936">
    <property type="entry name" value="SENSOR PROTEIN CREC"/>
    <property type="match status" value="1"/>
</dbReference>
<evidence type="ECO:0000256" key="9">
    <source>
        <dbReference type="ARBA" id="ARBA00022840"/>
    </source>
</evidence>
<dbReference type="CDD" id="cd00082">
    <property type="entry name" value="HisKA"/>
    <property type="match status" value="1"/>
</dbReference>
<feature type="transmembrane region" description="Helical" evidence="10">
    <location>
        <begin position="54"/>
        <end position="73"/>
    </location>
</feature>
<dbReference type="OrthoDB" id="9785252at2"/>
<dbReference type="SMART" id="SM00387">
    <property type="entry name" value="HATPase_c"/>
    <property type="match status" value="1"/>
</dbReference>
<keyword evidence="5" id="KW-0597">Phosphoprotein</keyword>
<dbReference type="Pfam" id="PF25323">
    <property type="entry name" value="6TM_PilS"/>
    <property type="match status" value="1"/>
</dbReference>
<evidence type="ECO:0000256" key="10">
    <source>
        <dbReference type="SAM" id="Phobius"/>
    </source>
</evidence>
<dbReference type="PRINTS" id="PR00344">
    <property type="entry name" value="BCTRLSENSOR"/>
</dbReference>
<keyword evidence="10" id="KW-0812">Transmembrane</keyword>
<evidence type="ECO:0000313" key="12">
    <source>
        <dbReference type="EMBL" id="SFB04515.1"/>
    </source>
</evidence>
<protein>
    <recommendedName>
        <fullName evidence="3">histidine kinase</fullName>
        <ecNumber evidence="3">2.7.13.3</ecNumber>
    </recommendedName>
</protein>
<evidence type="ECO:0000256" key="4">
    <source>
        <dbReference type="ARBA" id="ARBA00022475"/>
    </source>
</evidence>
<dbReference type="InterPro" id="IPR004358">
    <property type="entry name" value="Sig_transdc_His_kin-like_C"/>
</dbReference>
<name>A0A1I0XTW4_9RHOB</name>
<dbReference type="GO" id="GO:0000155">
    <property type="term" value="F:phosphorelay sensor kinase activity"/>
    <property type="evidence" value="ECO:0007669"/>
    <property type="project" value="InterPro"/>
</dbReference>
<keyword evidence="4" id="KW-1003">Cell membrane</keyword>
<dbReference type="STRING" id="871651.SAMN05421688_2495"/>
<dbReference type="InterPro" id="IPR036890">
    <property type="entry name" value="HATPase_C_sf"/>
</dbReference>
<dbReference type="AlphaFoldDB" id="A0A1I0XTW4"/>
<dbReference type="EC" id="2.7.13.3" evidence="3"/>
<feature type="domain" description="Histidine kinase" evidence="11">
    <location>
        <begin position="219"/>
        <end position="444"/>
    </location>
</feature>
<dbReference type="InterPro" id="IPR005467">
    <property type="entry name" value="His_kinase_dom"/>
</dbReference>
<evidence type="ECO:0000256" key="5">
    <source>
        <dbReference type="ARBA" id="ARBA00022553"/>
    </source>
</evidence>
<dbReference type="EMBL" id="FOJU01000004">
    <property type="protein sequence ID" value="SFB04515.1"/>
    <property type="molecule type" value="Genomic_DNA"/>
</dbReference>
<keyword evidence="13" id="KW-1185">Reference proteome</keyword>
<dbReference type="SUPFAM" id="SSF47384">
    <property type="entry name" value="Homodimeric domain of signal transducing histidine kinase"/>
    <property type="match status" value="1"/>
</dbReference>
<feature type="transmembrane region" description="Helical" evidence="10">
    <location>
        <begin position="25"/>
        <end position="42"/>
    </location>
</feature>
<gene>
    <name evidence="12" type="ORF">SAMN05421688_2495</name>
</gene>
<dbReference type="SMART" id="SM00388">
    <property type="entry name" value="HisKA"/>
    <property type="match status" value="1"/>
</dbReference>
<dbReference type="SUPFAM" id="SSF55874">
    <property type="entry name" value="ATPase domain of HSP90 chaperone/DNA topoisomerase II/histidine kinase"/>
    <property type="match status" value="1"/>
</dbReference>
<comment type="catalytic activity">
    <reaction evidence="1">
        <text>ATP + protein L-histidine = ADP + protein N-phospho-L-histidine.</text>
        <dbReference type="EC" id="2.7.13.3"/>
    </reaction>
</comment>
<dbReference type="PROSITE" id="PS50109">
    <property type="entry name" value="HIS_KIN"/>
    <property type="match status" value="1"/>
</dbReference>
<keyword evidence="8 12" id="KW-0418">Kinase</keyword>
<dbReference type="NCBIfam" id="NF045988">
    <property type="entry name" value="HisKinRegBRhodob"/>
    <property type="match status" value="1"/>
</dbReference>
<keyword evidence="10" id="KW-0472">Membrane</keyword>
<dbReference type="PANTHER" id="PTHR44936:SF10">
    <property type="entry name" value="SENSOR PROTEIN RSTB"/>
    <property type="match status" value="1"/>
</dbReference>
<accession>A0A1I0XTW4</accession>
<evidence type="ECO:0000256" key="1">
    <source>
        <dbReference type="ARBA" id="ARBA00000085"/>
    </source>
</evidence>
<keyword evidence="7" id="KW-0547">Nucleotide-binding</keyword>
<proteinExistence type="predicted"/>
<dbReference type="NCBIfam" id="NF033792">
    <property type="entry name" value="ActS_PrrB_HisK"/>
    <property type="match status" value="1"/>
</dbReference>
<feature type="transmembrane region" description="Helical" evidence="10">
    <location>
        <begin position="110"/>
        <end position="143"/>
    </location>
</feature>
<keyword evidence="9" id="KW-0067">ATP-binding</keyword>
<keyword evidence="6" id="KW-0808">Transferase</keyword>
<dbReference type="Pfam" id="PF02518">
    <property type="entry name" value="HATPase_c"/>
    <property type="match status" value="1"/>
</dbReference>
<sequence length="460" mass="50610">MSEADNPFPLAHEARGGWVRLRTLILLRWMAILGQLIALEVAQRLYNLQLELGLCYFALGLSVIANLVAMFVFPQNKRLSEVENFLMFLFDLLQLSFLLYLTGGLHNPFAVLILGPVTLSAAALSTRSTILLAAAAILLVTALAEYHLTLQTEMGFVLRVPDVFVFGHWVALVIAIVFLSINARRITAELHSMQDALTATNMALAREQKLTDLGGVVAAAAHELGTPLATIKLTSSELAEELQTQPELLEDALLIREQADRCRDILQGMGRAGKSDPHLRQAPLMAVLREAAEPHQSRGIEVLFSEHPARPGLPQPSVLRRPEIIHGLRNLFQNAVDFAHSRVWVDASWSEDEIRLRIMDNGPGFPPAILGRIGDPFVRHRAPDTERARPEYQGMGLGLFISKTLLERTGAELSFANGSDPFLSLPEQGEQSGAVVEVIWPRHSIDAATATHDSVALNTH</sequence>
<dbReference type="Gene3D" id="3.30.565.10">
    <property type="entry name" value="Histidine kinase-like ATPase, C-terminal domain"/>
    <property type="match status" value="1"/>
</dbReference>
<dbReference type="RefSeq" id="WP_092065381.1">
    <property type="nucleotide sequence ID" value="NZ_FOJU01000004.1"/>
</dbReference>
<dbReference type="Proteomes" id="UP000198796">
    <property type="component" value="Unassembled WGS sequence"/>
</dbReference>
<organism evidence="12 13">
    <name type="scientific">Poseidonocella pacifica</name>
    <dbReference type="NCBI Taxonomy" id="871651"/>
    <lineage>
        <taxon>Bacteria</taxon>
        <taxon>Pseudomonadati</taxon>
        <taxon>Pseudomonadota</taxon>
        <taxon>Alphaproteobacteria</taxon>
        <taxon>Rhodobacterales</taxon>
        <taxon>Roseobacteraceae</taxon>
        <taxon>Poseidonocella</taxon>
    </lineage>
</organism>
<reference evidence="12 13" key="1">
    <citation type="submission" date="2016-10" db="EMBL/GenBank/DDBJ databases">
        <authorList>
            <person name="de Groot N.N."/>
        </authorList>
    </citation>
    <scope>NUCLEOTIDE SEQUENCE [LARGE SCALE GENOMIC DNA]</scope>
    <source>
        <strain evidence="12 13">DSM 29316</strain>
    </source>
</reference>
<dbReference type="InterPro" id="IPR047770">
    <property type="entry name" value="RegB"/>
</dbReference>
<evidence type="ECO:0000256" key="2">
    <source>
        <dbReference type="ARBA" id="ARBA00004651"/>
    </source>
</evidence>
<dbReference type="Pfam" id="PF00512">
    <property type="entry name" value="HisKA"/>
    <property type="match status" value="1"/>
</dbReference>
<dbReference type="GO" id="GO:0005524">
    <property type="term" value="F:ATP binding"/>
    <property type="evidence" value="ECO:0007669"/>
    <property type="project" value="UniProtKB-KW"/>
</dbReference>
<evidence type="ECO:0000256" key="3">
    <source>
        <dbReference type="ARBA" id="ARBA00012438"/>
    </source>
</evidence>
<dbReference type="InterPro" id="IPR003594">
    <property type="entry name" value="HATPase_dom"/>
</dbReference>
<dbReference type="InterPro" id="IPR050980">
    <property type="entry name" value="2C_sensor_his_kinase"/>
</dbReference>
<evidence type="ECO:0000259" key="11">
    <source>
        <dbReference type="PROSITE" id="PS50109"/>
    </source>
</evidence>
<comment type="subcellular location">
    <subcellularLocation>
        <location evidence="2">Cell membrane</location>
        <topology evidence="2">Multi-pass membrane protein</topology>
    </subcellularLocation>
</comment>
<dbReference type="InterPro" id="IPR036097">
    <property type="entry name" value="HisK_dim/P_sf"/>
</dbReference>
<evidence type="ECO:0000256" key="6">
    <source>
        <dbReference type="ARBA" id="ARBA00022679"/>
    </source>
</evidence>
<keyword evidence="10" id="KW-1133">Transmembrane helix</keyword>